<sequence>MTKPKRPPTNAEFNAAVLDRVIAQAMPADQKGDEFTPADLVARGMTDGSARRFCTQEWKRGALSRRVGMSRLTRRRTWIYKVREGK</sequence>
<accession>A0A6J5MPD4</accession>
<protein>
    <submittedName>
        <fullName evidence="1">Uncharacterized protein</fullName>
    </submittedName>
</protein>
<proteinExistence type="predicted"/>
<reference evidence="1" key="1">
    <citation type="submission" date="2020-04" db="EMBL/GenBank/DDBJ databases">
        <authorList>
            <person name="Chiriac C."/>
            <person name="Salcher M."/>
            <person name="Ghai R."/>
            <person name="Kavagutti S V."/>
        </authorList>
    </citation>
    <scope>NUCLEOTIDE SEQUENCE</scope>
</reference>
<dbReference type="EMBL" id="LR796475">
    <property type="protein sequence ID" value="CAB4147517.1"/>
    <property type="molecule type" value="Genomic_DNA"/>
</dbReference>
<evidence type="ECO:0000313" key="1">
    <source>
        <dbReference type="EMBL" id="CAB4147517.1"/>
    </source>
</evidence>
<gene>
    <name evidence="1" type="ORF">UFOVP505_34</name>
</gene>
<name>A0A6J5MPD4_9CAUD</name>
<organism evidence="1">
    <name type="scientific">uncultured Caudovirales phage</name>
    <dbReference type="NCBI Taxonomy" id="2100421"/>
    <lineage>
        <taxon>Viruses</taxon>
        <taxon>Duplodnaviria</taxon>
        <taxon>Heunggongvirae</taxon>
        <taxon>Uroviricota</taxon>
        <taxon>Caudoviricetes</taxon>
        <taxon>Peduoviridae</taxon>
        <taxon>Maltschvirus</taxon>
        <taxon>Maltschvirus maltsch</taxon>
    </lineage>
</organism>